<dbReference type="GO" id="GO:0051539">
    <property type="term" value="F:4 iron, 4 sulfur cluster binding"/>
    <property type="evidence" value="ECO:0007669"/>
    <property type="project" value="TreeGrafter"/>
</dbReference>
<dbReference type="PANTHER" id="PTHR43011:SF1">
    <property type="entry name" value="IRON-SULFUR CLUSTER ASSEMBLY 2 HOMOLOG, MITOCHONDRIAL"/>
    <property type="match status" value="1"/>
</dbReference>
<evidence type="ECO:0000313" key="2">
    <source>
        <dbReference type="EMBL" id="SVA57841.1"/>
    </source>
</evidence>
<dbReference type="EMBL" id="UINC01013377">
    <property type="protein sequence ID" value="SVA57841.1"/>
    <property type="molecule type" value="Genomic_DNA"/>
</dbReference>
<dbReference type="Gene3D" id="2.60.300.12">
    <property type="entry name" value="HesB-like domain"/>
    <property type="match status" value="1"/>
</dbReference>
<reference evidence="2" key="1">
    <citation type="submission" date="2018-05" db="EMBL/GenBank/DDBJ databases">
        <authorList>
            <person name="Lanie J.A."/>
            <person name="Ng W.-L."/>
            <person name="Kazmierczak K.M."/>
            <person name="Andrzejewski T.M."/>
            <person name="Davidsen T.M."/>
            <person name="Wayne K.J."/>
            <person name="Tettelin H."/>
            <person name="Glass J.I."/>
            <person name="Rusch D."/>
            <person name="Podicherti R."/>
            <person name="Tsui H.-C.T."/>
            <person name="Winkler M.E."/>
        </authorList>
    </citation>
    <scope>NUCLEOTIDE SEQUENCE</scope>
</reference>
<dbReference type="GO" id="GO:0005506">
    <property type="term" value="F:iron ion binding"/>
    <property type="evidence" value="ECO:0007669"/>
    <property type="project" value="TreeGrafter"/>
</dbReference>
<dbReference type="GO" id="GO:0051537">
    <property type="term" value="F:2 iron, 2 sulfur cluster binding"/>
    <property type="evidence" value="ECO:0007669"/>
    <property type="project" value="TreeGrafter"/>
</dbReference>
<dbReference type="Pfam" id="PF01521">
    <property type="entry name" value="Fe-S_biosyn"/>
    <property type="match status" value="1"/>
</dbReference>
<dbReference type="PANTHER" id="PTHR43011">
    <property type="entry name" value="IRON-SULFUR CLUSTER ASSEMBLY 2 HOMOLOG, MITOCHONDRIAL"/>
    <property type="match status" value="1"/>
</dbReference>
<dbReference type="NCBIfam" id="NF010147">
    <property type="entry name" value="PRK13623.1"/>
    <property type="match status" value="1"/>
</dbReference>
<protein>
    <recommendedName>
        <fullName evidence="1">Core domain-containing protein</fullName>
    </recommendedName>
</protein>
<proteinExistence type="predicted"/>
<organism evidence="2">
    <name type="scientific">marine metagenome</name>
    <dbReference type="NCBI Taxonomy" id="408172"/>
    <lineage>
        <taxon>unclassified sequences</taxon>
        <taxon>metagenomes</taxon>
        <taxon>ecological metagenomes</taxon>
    </lineage>
</organism>
<gene>
    <name evidence="2" type="ORF">METZ01_LOCUS110695</name>
</gene>
<dbReference type="InterPro" id="IPR000361">
    <property type="entry name" value="ATAP_core_dom"/>
</dbReference>
<feature type="domain" description="Core" evidence="1">
    <location>
        <begin position="6"/>
        <end position="107"/>
    </location>
</feature>
<name>A0A381X003_9ZZZZ</name>
<accession>A0A381X003</accession>
<dbReference type="SUPFAM" id="SSF89360">
    <property type="entry name" value="HesB-like domain"/>
    <property type="match status" value="1"/>
</dbReference>
<dbReference type="GO" id="GO:0016226">
    <property type="term" value="P:iron-sulfur cluster assembly"/>
    <property type="evidence" value="ECO:0007669"/>
    <property type="project" value="InterPro"/>
</dbReference>
<dbReference type="NCBIfam" id="TIGR00049">
    <property type="entry name" value="iron-sulfur cluster assembly accessory protein"/>
    <property type="match status" value="1"/>
</dbReference>
<dbReference type="InterPro" id="IPR035903">
    <property type="entry name" value="HesB-like_dom_sf"/>
</dbReference>
<evidence type="ECO:0000259" key="1">
    <source>
        <dbReference type="Pfam" id="PF01521"/>
    </source>
</evidence>
<dbReference type="InterPro" id="IPR016092">
    <property type="entry name" value="ATAP"/>
</dbReference>
<dbReference type="AlphaFoldDB" id="A0A381X003"/>
<sequence length="112" mass="11797">MSTSQQISITKSAAKRVGELVASEGIESLMLRVMVSAGGCSGFEYSFDLDKTQNSDDKIFETGGIKVIIDEMSLELLGGSELDYVDDLAGASFRLNIPNATASCGCGISFSV</sequence>